<comment type="caution">
    <text evidence="8">The sequence shown here is derived from an EMBL/GenBank/DDBJ whole genome shotgun (WGS) entry which is preliminary data.</text>
</comment>
<comment type="similarity">
    <text evidence="1">Belongs to the 'phage' integrase family.</text>
</comment>
<dbReference type="SUPFAM" id="SSF56349">
    <property type="entry name" value="DNA breaking-rejoining enzymes"/>
    <property type="match status" value="1"/>
</dbReference>
<dbReference type="PROSITE" id="PS51898">
    <property type="entry name" value="TYR_RECOMBINASE"/>
    <property type="match status" value="1"/>
</dbReference>
<evidence type="ECO:0000313" key="9">
    <source>
        <dbReference type="Proteomes" id="UP001501747"/>
    </source>
</evidence>
<accession>A0ABP7TFY6</accession>
<dbReference type="PANTHER" id="PTHR30349">
    <property type="entry name" value="PHAGE INTEGRASE-RELATED"/>
    <property type="match status" value="1"/>
</dbReference>
<keyword evidence="2" id="KW-0229">DNA integration</keyword>
<keyword evidence="4" id="KW-0233">DNA recombination</keyword>
<evidence type="ECO:0000256" key="1">
    <source>
        <dbReference type="ARBA" id="ARBA00008857"/>
    </source>
</evidence>
<evidence type="ECO:0000256" key="2">
    <source>
        <dbReference type="ARBA" id="ARBA00022908"/>
    </source>
</evidence>
<dbReference type="InterPro" id="IPR011010">
    <property type="entry name" value="DNA_brk_join_enz"/>
</dbReference>
<reference evidence="9" key="1">
    <citation type="journal article" date="2019" name="Int. J. Syst. Evol. Microbiol.">
        <title>The Global Catalogue of Microorganisms (GCM) 10K type strain sequencing project: providing services to taxonomists for standard genome sequencing and annotation.</title>
        <authorList>
            <consortium name="The Broad Institute Genomics Platform"/>
            <consortium name="The Broad Institute Genome Sequencing Center for Infectious Disease"/>
            <person name="Wu L."/>
            <person name="Ma J."/>
        </authorList>
    </citation>
    <scope>NUCLEOTIDE SEQUENCE [LARGE SCALE GENOMIC DNA]</scope>
    <source>
        <strain evidence="9">JCM 17342</strain>
    </source>
</reference>
<dbReference type="InterPro" id="IPR013762">
    <property type="entry name" value="Integrase-like_cat_sf"/>
</dbReference>
<feature type="domain" description="Core-binding (CB)" evidence="7">
    <location>
        <begin position="3"/>
        <end position="88"/>
    </location>
</feature>
<dbReference type="Gene3D" id="1.10.150.130">
    <property type="match status" value="1"/>
</dbReference>
<protein>
    <submittedName>
        <fullName evidence="8">Tyrosine recombinase XerC</fullName>
    </submittedName>
</protein>
<evidence type="ECO:0000256" key="4">
    <source>
        <dbReference type="ARBA" id="ARBA00023172"/>
    </source>
</evidence>
<proteinExistence type="inferred from homology"/>
<evidence type="ECO:0000256" key="5">
    <source>
        <dbReference type="PROSITE-ProRule" id="PRU01248"/>
    </source>
</evidence>
<dbReference type="Pfam" id="PF00589">
    <property type="entry name" value="Phage_integrase"/>
    <property type="match status" value="1"/>
</dbReference>
<dbReference type="Proteomes" id="UP001501747">
    <property type="component" value="Unassembled WGS sequence"/>
</dbReference>
<keyword evidence="3 5" id="KW-0238">DNA-binding</keyword>
<evidence type="ECO:0000256" key="3">
    <source>
        <dbReference type="ARBA" id="ARBA00023125"/>
    </source>
</evidence>
<keyword evidence="9" id="KW-1185">Reference proteome</keyword>
<sequence length="298" mass="33495">MAELLLDLAASFRRELRAANKAERTLIIYGQAIRFFCEWLEQQGRRPDVDALTKHAVVGWLESLRDEQSPQTVLTRFKGLRRFTRWLAAEGEIPADPMQGLEQPQATAALVPVLTDDEVARLLKATGGADFASRRDHAIIRVLFDCGIRISECAGIGLEDLDLDDHEVIHILGKGRRPRVVPFGAKTSRALDRYLRARRQHPHADSPKLWLGQRGGMTADGLADRLEQRAREVGVEGVHAHRFRHTWAHSWLAAGGQERDLMRLAGWSSEAMLSRYGASAAEERARAAHKRLRLGDRL</sequence>
<dbReference type="InterPro" id="IPR044068">
    <property type="entry name" value="CB"/>
</dbReference>
<gene>
    <name evidence="8" type="primary">xerC</name>
    <name evidence="8" type="ORF">GCM10022247_56840</name>
</gene>
<evidence type="ECO:0000313" key="8">
    <source>
        <dbReference type="EMBL" id="GAA4025004.1"/>
    </source>
</evidence>
<dbReference type="InterPro" id="IPR004107">
    <property type="entry name" value="Integrase_SAM-like_N"/>
</dbReference>
<dbReference type="InterPro" id="IPR050090">
    <property type="entry name" value="Tyrosine_recombinase_XerCD"/>
</dbReference>
<dbReference type="RefSeq" id="WP_344881223.1">
    <property type="nucleotide sequence ID" value="NZ_BAABAL010000019.1"/>
</dbReference>
<name>A0ABP7TFY6_9PSEU</name>
<dbReference type="InterPro" id="IPR010998">
    <property type="entry name" value="Integrase_recombinase_N"/>
</dbReference>
<dbReference type="InterPro" id="IPR002104">
    <property type="entry name" value="Integrase_catalytic"/>
</dbReference>
<dbReference type="EMBL" id="BAABAL010000019">
    <property type="protein sequence ID" value="GAA4025004.1"/>
    <property type="molecule type" value="Genomic_DNA"/>
</dbReference>
<evidence type="ECO:0000259" key="6">
    <source>
        <dbReference type="PROSITE" id="PS51898"/>
    </source>
</evidence>
<dbReference type="PROSITE" id="PS51900">
    <property type="entry name" value="CB"/>
    <property type="match status" value="1"/>
</dbReference>
<dbReference type="Pfam" id="PF13495">
    <property type="entry name" value="Phage_int_SAM_4"/>
    <property type="match status" value="1"/>
</dbReference>
<evidence type="ECO:0000259" key="7">
    <source>
        <dbReference type="PROSITE" id="PS51900"/>
    </source>
</evidence>
<organism evidence="8 9">
    <name type="scientific">Allokutzneria multivorans</name>
    <dbReference type="NCBI Taxonomy" id="1142134"/>
    <lineage>
        <taxon>Bacteria</taxon>
        <taxon>Bacillati</taxon>
        <taxon>Actinomycetota</taxon>
        <taxon>Actinomycetes</taxon>
        <taxon>Pseudonocardiales</taxon>
        <taxon>Pseudonocardiaceae</taxon>
        <taxon>Allokutzneria</taxon>
    </lineage>
</organism>
<dbReference type="PANTHER" id="PTHR30349:SF41">
    <property type="entry name" value="INTEGRASE_RECOMBINASE PROTEIN MJ0367-RELATED"/>
    <property type="match status" value="1"/>
</dbReference>
<dbReference type="Gene3D" id="1.10.443.10">
    <property type="entry name" value="Intergrase catalytic core"/>
    <property type="match status" value="1"/>
</dbReference>
<feature type="domain" description="Tyr recombinase" evidence="6">
    <location>
        <begin position="109"/>
        <end position="290"/>
    </location>
</feature>